<dbReference type="AlphaFoldDB" id="E6SGQ2"/>
<keyword evidence="5 6" id="KW-0326">Glycosidase</keyword>
<dbReference type="EMBL" id="CP002344">
    <property type="protein sequence ID" value="ADU51636.1"/>
    <property type="molecule type" value="Genomic_DNA"/>
</dbReference>
<feature type="active site" description="Proton donor" evidence="6">
    <location>
        <position position="26"/>
    </location>
</feature>
<feature type="binding site" evidence="6">
    <location>
        <position position="139"/>
    </location>
    <ligand>
        <name>Mn(2+)</name>
        <dbReference type="ChEBI" id="CHEBI:29035"/>
    </ligand>
</feature>
<evidence type="ECO:0000256" key="5">
    <source>
        <dbReference type="ARBA" id="ARBA00023295"/>
    </source>
</evidence>
<name>E6SGQ2_THEM7</name>
<dbReference type="GO" id="GO:0005737">
    <property type="term" value="C:cytoplasm"/>
    <property type="evidence" value="ECO:0007669"/>
    <property type="project" value="TreeGrafter"/>
</dbReference>
<dbReference type="KEGG" id="tmr:Tmar_1525"/>
<feature type="binding site" evidence="6">
    <location>
        <position position="107"/>
    </location>
    <ligand>
        <name>substrate</name>
    </ligand>
</feature>
<comment type="cofactor">
    <cofactor evidence="6">
        <name>Mn(2+)</name>
        <dbReference type="ChEBI" id="CHEBI:29035"/>
    </cofactor>
    <text evidence="6">Binds 1 Mn(2+) ion per subunit.</text>
</comment>
<dbReference type="Proteomes" id="UP000008915">
    <property type="component" value="Chromosome"/>
</dbReference>
<organism evidence="8 9">
    <name type="scientific">Thermaerobacter marianensis (strain ATCC 700841 / DSM 12885 / JCM 10246 / 7p75a)</name>
    <dbReference type="NCBI Taxonomy" id="644966"/>
    <lineage>
        <taxon>Bacteria</taxon>
        <taxon>Bacillati</taxon>
        <taxon>Bacillota</taxon>
        <taxon>Clostridia</taxon>
        <taxon>Eubacteriales</taxon>
        <taxon>Clostridiales Family XVII. Incertae Sedis</taxon>
        <taxon>Thermaerobacter</taxon>
    </lineage>
</organism>
<dbReference type="eggNOG" id="COG2313">
    <property type="taxonomic scope" value="Bacteria"/>
</dbReference>
<dbReference type="HOGENOM" id="CLU_012201_0_1_9"/>
<reference evidence="9" key="2">
    <citation type="journal article" date="2010" name="Stand. Genomic Sci.">
        <title>Complete genome sequence of Thermaerobacter marianensis type strain (7p75aT).</title>
        <authorList>
            <person name="Han C."/>
            <person name="Gu W."/>
            <person name="Zhang X."/>
            <person name="Lapidus A."/>
            <person name="Nolan M."/>
            <person name="Copeland A."/>
            <person name="Lucas S."/>
            <person name="Glavina Del Rio T."/>
            <person name="Tice H."/>
            <person name="Cheng J."/>
            <person name="Tapia R."/>
            <person name="Goodwin L."/>
            <person name="Pitluck S."/>
            <person name="Pagani I."/>
            <person name="Ivanova N."/>
            <person name="Mavromatis K."/>
            <person name="Mikhailova N."/>
            <person name="Pati A."/>
            <person name="Chen A."/>
            <person name="Palaniappan K."/>
            <person name="Land M."/>
            <person name="Hauser L."/>
            <person name="Chang Y."/>
            <person name="Jeffries C."/>
            <person name="Schneider S."/>
            <person name="Rohde M."/>
            <person name="Goker M."/>
            <person name="Pukall R."/>
            <person name="Woyke T."/>
            <person name="Bristow J."/>
            <person name="Eisen J."/>
            <person name="Markowitz V."/>
            <person name="Hugenholtz P."/>
            <person name="Kyrpides N."/>
            <person name="Klenk H."/>
            <person name="Detter J."/>
        </authorList>
    </citation>
    <scope>NUCLEOTIDE SEQUENCE [LARGE SCALE GENOMIC DNA]</scope>
    <source>
        <strain evidence="9">ATCC 700841 / DSM 12885 / JCM 10246 / 7p75a</strain>
    </source>
</reference>
<keyword evidence="1 6" id="KW-0479">Metal-binding</keyword>
<dbReference type="STRING" id="644966.Tmar_1525"/>
<protein>
    <recommendedName>
        <fullName evidence="6">Pseudouridine-5'-phosphate glycosidase</fullName>
        <shortName evidence="6">PsiMP glycosidase</shortName>
        <ecNumber evidence="6">4.2.1.70</ecNumber>
    </recommendedName>
</protein>
<feature type="region of interest" description="Disordered" evidence="7">
    <location>
        <begin position="388"/>
        <end position="410"/>
    </location>
</feature>
<comment type="catalytic activity">
    <reaction evidence="6">
        <text>D-ribose 5-phosphate + uracil = psi-UMP + H2O</text>
        <dbReference type="Rhea" id="RHEA:18337"/>
        <dbReference type="ChEBI" id="CHEBI:15377"/>
        <dbReference type="ChEBI" id="CHEBI:17568"/>
        <dbReference type="ChEBI" id="CHEBI:58380"/>
        <dbReference type="ChEBI" id="CHEBI:78346"/>
        <dbReference type="EC" id="4.2.1.70"/>
    </reaction>
</comment>
<dbReference type="Pfam" id="PF04227">
    <property type="entry name" value="Indigoidine_A"/>
    <property type="match status" value="1"/>
</dbReference>
<proteinExistence type="inferred from homology"/>
<feature type="compositionally biased region" description="Low complexity" evidence="7">
    <location>
        <begin position="392"/>
        <end position="402"/>
    </location>
</feature>
<keyword evidence="3 6" id="KW-0464">Manganese</keyword>
<sequence>MTTPHFHLGDEVRDALSRGRPVVALESTIIAHGFPYPDNLEMALAVEEEVRRAGAVPATVAVLDGCLRVGLSRAELERVARSPDLPKASIRDLPVLCALGRSAATTVASTAQVAAWAGIDVFVTGGIGGVHRGWEQTLDISADLPALARLSLVVVSAGAKTVLDMAATLEYLETHGVTVLGYGTEVFPGFYLRSTGLPVDARIDSPAEAAAVLRARRALGLPGAVLVANPIPPDDALDEGEFNGWLAQAEADLAAEGVKGKAVTPFLLARLHALSGGRTVAANRALVMNNARLGAAIARCLVGLSAEPEGEGPDGGGGGLAGKPPARGNASAGQPGSPDQVFPDEPAPGLTAGGAAVPAEGPSRPPAEALAGGGTVAALFRRWWALGHDGGRSAMGAPAAPGGSPGGRGR</sequence>
<accession>E6SGQ2</accession>
<dbReference type="EC" id="4.2.1.70" evidence="6"/>
<evidence type="ECO:0000256" key="1">
    <source>
        <dbReference type="ARBA" id="ARBA00022723"/>
    </source>
</evidence>
<evidence type="ECO:0000313" key="9">
    <source>
        <dbReference type="Proteomes" id="UP000008915"/>
    </source>
</evidence>
<dbReference type="GO" id="GO:0004730">
    <property type="term" value="F:pseudouridylate synthase activity"/>
    <property type="evidence" value="ECO:0007669"/>
    <property type="project" value="UniProtKB-UniRule"/>
</dbReference>
<dbReference type="InterPro" id="IPR022830">
    <property type="entry name" value="Indigdn_synthA-like"/>
</dbReference>
<keyword evidence="9" id="KW-1185">Reference proteome</keyword>
<dbReference type="GO" id="GO:0016798">
    <property type="term" value="F:hydrolase activity, acting on glycosyl bonds"/>
    <property type="evidence" value="ECO:0007669"/>
    <property type="project" value="UniProtKB-KW"/>
</dbReference>
<comment type="similarity">
    <text evidence="6">Belongs to the pseudouridine-5'-phosphate glycosidase family.</text>
</comment>
<dbReference type="RefSeq" id="WP_013495940.1">
    <property type="nucleotide sequence ID" value="NC_014831.1"/>
</dbReference>
<evidence type="ECO:0000256" key="2">
    <source>
        <dbReference type="ARBA" id="ARBA00022801"/>
    </source>
</evidence>
<dbReference type="InterPro" id="IPR007342">
    <property type="entry name" value="PsuG"/>
</dbReference>
<dbReference type="SUPFAM" id="SSF110581">
    <property type="entry name" value="Indigoidine synthase A-like"/>
    <property type="match status" value="1"/>
</dbReference>
<feature type="region of interest" description="Disordered" evidence="7">
    <location>
        <begin position="308"/>
        <end position="371"/>
    </location>
</feature>
<evidence type="ECO:0000256" key="6">
    <source>
        <dbReference type="HAMAP-Rule" id="MF_01876"/>
    </source>
</evidence>
<dbReference type="Gene3D" id="3.40.1790.10">
    <property type="entry name" value="Indigoidine synthase domain"/>
    <property type="match status" value="1"/>
</dbReference>
<dbReference type="HAMAP" id="MF_01876">
    <property type="entry name" value="PsiMP_glycosidase"/>
    <property type="match status" value="1"/>
</dbReference>
<gene>
    <name evidence="6" type="primary">psuG</name>
    <name evidence="8" type="ordered locus">Tmar_1525</name>
</gene>
<reference evidence="8 9" key="1">
    <citation type="journal article" date="2010" name="Stand. Genomic Sci.">
        <title>Complete genome sequence of Thermaerobacter marianensis type strain (7p75a).</title>
        <authorList>
            <person name="Han C."/>
            <person name="Gu W."/>
            <person name="Zhang X."/>
            <person name="Lapidus A."/>
            <person name="Nolan M."/>
            <person name="Copeland A."/>
            <person name="Lucas S."/>
            <person name="Del Rio T.G."/>
            <person name="Tice H."/>
            <person name="Cheng J.F."/>
            <person name="Tapia R."/>
            <person name="Goodwin L."/>
            <person name="Pitluck S."/>
            <person name="Pagani I."/>
            <person name="Ivanova N."/>
            <person name="Mavromatis K."/>
            <person name="Mikhailova N."/>
            <person name="Pati A."/>
            <person name="Chen A."/>
            <person name="Palaniappan K."/>
            <person name="Land M."/>
            <person name="Hauser L."/>
            <person name="Chang Y.J."/>
            <person name="Jeffries C.D."/>
            <person name="Schneider S."/>
            <person name="Rohde M."/>
            <person name="Goker M."/>
            <person name="Pukall R."/>
            <person name="Woyke T."/>
            <person name="Bristow J."/>
            <person name="Eisen J.A."/>
            <person name="Markowitz V."/>
            <person name="Hugenholtz P."/>
            <person name="Kyrpides N.C."/>
            <person name="Klenk H.P."/>
            <person name="Detter J.C."/>
        </authorList>
    </citation>
    <scope>NUCLEOTIDE SEQUENCE [LARGE SCALE GENOMIC DNA]</scope>
    <source>
        <strain evidence="9">ATCC 700841 / DSM 12885 / JCM 10246 / 7p75a</strain>
    </source>
</reference>
<dbReference type="GO" id="GO:0046872">
    <property type="term" value="F:metal ion binding"/>
    <property type="evidence" value="ECO:0007669"/>
    <property type="project" value="UniProtKB-KW"/>
</dbReference>
<evidence type="ECO:0000313" key="8">
    <source>
        <dbReference type="EMBL" id="ADU51636.1"/>
    </source>
</evidence>
<feature type="binding site" evidence="6">
    <location>
        <begin position="141"/>
        <end position="143"/>
    </location>
    <ligand>
        <name>substrate</name>
    </ligand>
</feature>
<evidence type="ECO:0000256" key="3">
    <source>
        <dbReference type="ARBA" id="ARBA00023211"/>
    </source>
</evidence>
<keyword evidence="2 6" id="KW-0378">Hydrolase</keyword>
<dbReference type="PANTHER" id="PTHR42909:SF1">
    <property type="entry name" value="CARBOHYDRATE KINASE PFKB DOMAIN-CONTAINING PROTEIN"/>
    <property type="match status" value="1"/>
</dbReference>
<evidence type="ECO:0000256" key="4">
    <source>
        <dbReference type="ARBA" id="ARBA00023239"/>
    </source>
</evidence>
<comment type="subunit">
    <text evidence="6">Homotrimer.</text>
</comment>
<dbReference type="GO" id="GO:0046113">
    <property type="term" value="P:nucleobase catabolic process"/>
    <property type="evidence" value="ECO:0007669"/>
    <property type="project" value="UniProtKB-UniRule"/>
</dbReference>
<keyword evidence="4 6" id="KW-0456">Lyase</keyword>
<evidence type="ECO:0000256" key="7">
    <source>
        <dbReference type="SAM" id="MobiDB-lite"/>
    </source>
</evidence>
<comment type="function">
    <text evidence="6">Catalyzes the reversible cleavage of pseudouridine 5'-phosphate (PsiMP) to ribose 5-phosphate and uracil. Functions biologically in the cleavage direction, as part of a pseudouridine degradation pathway.</text>
</comment>
<feature type="active site" description="Nucleophile" evidence="6">
    <location>
        <position position="160"/>
    </location>
</feature>
<feature type="binding site" evidence="6">
    <location>
        <position position="87"/>
    </location>
    <ligand>
        <name>substrate</name>
    </ligand>
</feature>
<dbReference type="PANTHER" id="PTHR42909">
    <property type="entry name" value="ZGC:136858"/>
    <property type="match status" value="1"/>
</dbReference>